<dbReference type="Pfam" id="PF00565">
    <property type="entry name" value="SNase"/>
    <property type="match status" value="1"/>
</dbReference>
<evidence type="ECO:0000313" key="4">
    <source>
        <dbReference type="Proteomes" id="UP000027182"/>
    </source>
</evidence>
<organism evidence="3 4">
    <name type="scientific">Mycoplasmopsis bovis CQ-W70</name>
    <dbReference type="NCBI Taxonomy" id="1316930"/>
    <lineage>
        <taxon>Bacteria</taxon>
        <taxon>Bacillati</taxon>
        <taxon>Mycoplasmatota</taxon>
        <taxon>Mycoplasmoidales</taxon>
        <taxon>Metamycoplasmataceae</taxon>
        <taxon>Mycoplasmopsis</taxon>
    </lineage>
</organism>
<dbReference type="PATRIC" id="fig|1316930.3.peg.558"/>
<dbReference type="AlphaFoldDB" id="A0A059XZQ2"/>
<dbReference type="RefSeq" id="WP_014829957.1">
    <property type="nucleotide sequence ID" value="NZ_CP005933.1"/>
</dbReference>
<dbReference type="InterPro" id="IPR035437">
    <property type="entry name" value="SNase_OB-fold_sf"/>
</dbReference>
<feature type="domain" description="TNase-like" evidence="2">
    <location>
        <begin position="181"/>
        <end position="342"/>
    </location>
</feature>
<feature type="chain" id="PRO_5001581716" evidence="1">
    <location>
        <begin position="24"/>
        <end position="389"/>
    </location>
</feature>
<dbReference type="EMBL" id="CP005933">
    <property type="protein sequence ID" value="AIA34119.1"/>
    <property type="molecule type" value="Genomic_DNA"/>
</dbReference>
<accession>A0A059XZQ2</accession>
<keyword evidence="1" id="KW-0732">Signal</keyword>
<dbReference type="HOGENOM" id="CLU_059726_0_0_14"/>
<dbReference type="SUPFAM" id="SSF50199">
    <property type="entry name" value="Staphylococcal nuclease"/>
    <property type="match status" value="1"/>
</dbReference>
<sequence length="389" mass="44208">MKRSIKNTLIVLTSASAFLPVISASCENGTIKAKEVAEVHLPDNFDIKKLNSSEKRVFKKANSVNLNSVDYTKGTTFEIPGEKDYFLKIYSLTPPSIDENTVVPLDKDKEVSAEINLEFKIIYKDPVENTVELVDGWEKKLSIKNDKFILHSLNSVYNSFESNKASAFEFKNIDWDKLKAKYFDAEIVKWSDGDTPVVKVTSVDPLNQNVKVGDETKIRISGVDTPEKFVGGIKSSNLEHNYALLSSKFAEEALPKGSKVRVYGDSKDAYGRIVGDVFFGDKYQYLYSVEITRSGLTLPYYDNITLAFSFVKNPVYWEHYALLRLGEALEYAKTNKKGFFKTFALPYWIQSNIYKMKPNGKWTLLDKHSPTNLYNIEGINLIDDSYKNK</sequence>
<protein>
    <submittedName>
        <fullName evidence="3">Nuclease</fullName>
    </submittedName>
</protein>
<gene>
    <name evidence="3" type="ORF">K668_02715</name>
</gene>
<feature type="signal peptide" evidence="1">
    <location>
        <begin position="1"/>
        <end position="23"/>
    </location>
</feature>
<dbReference type="PROSITE" id="PS50830">
    <property type="entry name" value="TNASE_3"/>
    <property type="match status" value="1"/>
</dbReference>
<reference evidence="3 4" key="1">
    <citation type="submission" date="2013-04" db="EMBL/GenBank/DDBJ databases">
        <authorList>
            <person name="Lin L."/>
            <person name="Zeng Z."/>
            <person name="Xie J."/>
            <person name="Luo L."/>
            <person name="Yang Z."/>
            <person name="Liang W."/>
            <person name="Lin H."/>
            <person name="Dong C."/>
            <person name="Sun Y."/>
        </authorList>
    </citation>
    <scope>NUCLEOTIDE SEQUENCE [LARGE SCALE GENOMIC DNA]</scope>
    <source>
        <strain evidence="3 4">CQ-W70</strain>
    </source>
</reference>
<dbReference type="Gene3D" id="2.40.50.90">
    <property type="match status" value="1"/>
</dbReference>
<dbReference type="Proteomes" id="UP000027182">
    <property type="component" value="Chromosome"/>
</dbReference>
<name>A0A059XZQ2_MYCBV</name>
<evidence type="ECO:0000256" key="1">
    <source>
        <dbReference type="SAM" id="SignalP"/>
    </source>
</evidence>
<dbReference type="SMART" id="SM00318">
    <property type="entry name" value="SNc"/>
    <property type="match status" value="1"/>
</dbReference>
<evidence type="ECO:0000313" key="3">
    <source>
        <dbReference type="EMBL" id="AIA34119.1"/>
    </source>
</evidence>
<evidence type="ECO:0000259" key="2">
    <source>
        <dbReference type="PROSITE" id="PS50830"/>
    </source>
</evidence>
<proteinExistence type="predicted"/>
<dbReference type="KEGG" id="mbq:K668_02715"/>
<dbReference type="PROSITE" id="PS51257">
    <property type="entry name" value="PROKAR_LIPOPROTEIN"/>
    <property type="match status" value="1"/>
</dbReference>
<dbReference type="InterPro" id="IPR016071">
    <property type="entry name" value="Staphylococal_nuclease_OB-fold"/>
</dbReference>